<dbReference type="Pfam" id="PF04564">
    <property type="entry name" value="U-box"/>
    <property type="match status" value="1"/>
</dbReference>
<dbReference type="PROSITE" id="PS50011">
    <property type="entry name" value="PROTEIN_KINASE_DOM"/>
    <property type="match status" value="1"/>
</dbReference>
<dbReference type="AlphaFoldDB" id="A0A7J9FQ75"/>
<gene>
    <name evidence="10" type="ORF">Gotri_026185</name>
</gene>
<keyword evidence="6" id="KW-0833">Ubl conjugation pathway</keyword>
<dbReference type="InterPro" id="IPR011009">
    <property type="entry name" value="Kinase-like_dom_sf"/>
</dbReference>
<dbReference type="Gene3D" id="3.30.40.10">
    <property type="entry name" value="Zinc/RING finger domain, C3HC4 (zinc finger)"/>
    <property type="match status" value="1"/>
</dbReference>
<dbReference type="GO" id="GO:0061630">
    <property type="term" value="F:ubiquitin protein ligase activity"/>
    <property type="evidence" value="ECO:0007669"/>
    <property type="project" value="UniProtKB-EC"/>
</dbReference>
<dbReference type="Gene3D" id="1.10.510.10">
    <property type="entry name" value="Transferase(Phosphotransferase) domain 1"/>
    <property type="match status" value="2"/>
</dbReference>
<feature type="domain" description="U-box" evidence="9">
    <location>
        <begin position="686"/>
        <end position="760"/>
    </location>
</feature>
<accession>A0A7J9FQ75</accession>
<evidence type="ECO:0000256" key="3">
    <source>
        <dbReference type="ARBA" id="ARBA00004906"/>
    </source>
</evidence>
<sequence>METQVEKVYVAVGNDVRDGYKTLAWTLRRWSFQPFTIVLLHVTYNISTDFVYTPSSAVSEEKLEILKKYEQEKTEKLLSKYIAFCGKVKAEILKVEKYDQPIHKLIVDLMSGLEIGKLVMGITFMKSSSWRSKSAISGAFYVHQYKPDFSELYIICGGKLVVLNGNINEGLMEDDGGGFMVAKIKEKPSIKSLLGRIFCERRKCSSLPSTNQDSVKDRWDNNVEELESYFQQLLSLNLDEESDMLQANPMESDTPESTNSNMNDEEKMEAVQCKIDEAHEAILLKKKEAKADVERHAKAKSAIDLCNAKAEELETQIKEEVTHRLEIKNVLDIEKEKLFEVKREVEESKNRLNSLKELQVELSNKLQKSSQARANAVAQLEMAAVTRAKMVMEIEELRRQRDVFQRRIEFCREKDALRMVARSNELRCGYREYMAEDIRLATDDFSECLRLKVSGDWSNVYRGRINHSTVAIKMLNSVNGMSQEDFQAKVRLLNDLRHPHLVALTGFCSELTCIIYEYMHNACEVCSGLGYLHSAKPRPIVHGHLTTSNILLDRDLVAKISGFGLRQHHDHYDIRLDIRAFGVLLMHMLTGRNWAGLIEDATVEDQAALIKVLDEKAGKWPSDLAVELAKISMKCMSVCRGANPDLQIATVMEELHELKKKADELRARGGFEVVSNENVNSEDSNEAPSVFLCPIFQEVMKNPHVAADGFSYELEAIEEWLKMGHDTSPMTNLCLKHTFLTPNHTLRSLIHEWQNKGANLPC</sequence>
<keyword evidence="11" id="KW-1185">Reference proteome</keyword>
<dbReference type="PANTHER" id="PTHR45647">
    <property type="entry name" value="OS02G0152300 PROTEIN"/>
    <property type="match status" value="1"/>
</dbReference>
<dbReference type="CDD" id="cd16655">
    <property type="entry name" value="RING-Ubox_WDSUB1-like"/>
    <property type="match status" value="1"/>
</dbReference>
<evidence type="ECO:0000259" key="8">
    <source>
        <dbReference type="PROSITE" id="PS50011"/>
    </source>
</evidence>
<evidence type="ECO:0000313" key="10">
    <source>
        <dbReference type="EMBL" id="MBA0787462.1"/>
    </source>
</evidence>
<comment type="catalytic activity">
    <reaction evidence="1">
        <text>S-ubiquitinyl-[E2 ubiquitin-conjugating enzyme]-L-cysteine + [acceptor protein]-L-lysine = [E2 ubiquitin-conjugating enzyme]-L-cysteine + N(6)-ubiquitinyl-[acceptor protein]-L-lysine.</text>
        <dbReference type="EC" id="2.3.2.27"/>
    </reaction>
</comment>
<evidence type="ECO:0000313" key="11">
    <source>
        <dbReference type="Proteomes" id="UP000593568"/>
    </source>
</evidence>
<evidence type="ECO:0000256" key="1">
    <source>
        <dbReference type="ARBA" id="ARBA00000900"/>
    </source>
</evidence>
<protein>
    <recommendedName>
        <fullName evidence="4">RING-type E3 ubiquitin transferase</fullName>
        <ecNumber evidence="4">2.3.2.27</ecNumber>
    </recommendedName>
</protein>
<dbReference type="GO" id="GO:0005524">
    <property type="term" value="F:ATP binding"/>
    <property type="evidence" value="ECO:0007669"/>
    <property type="project" value="InterPro"/>
</dbReference>
<dbReference type="PROSITE" id="PS51698">
    <property type="entry name" value="U_BOX"/>
    <property type="match status" value="1"/>
</dbReference>
<dbReference type="Proteomes" id="UP000593568">
    <property type="component" value="Unassembled WGS sequence"/>
</dbReference>
<dbReference type="PANTHER" id="PTHR45647:SF56">
    <property type="entry name" value="U-BOX DOMAIN-CONTAINING PROTEIN 50-RELATED"/>
    <property type="match status" value="1"/>
</dbReference>
<dbReference type="SUPFAM" id="SSF57850">
    <property type="entry name" value="RING/U-box"/>
    <property type="match status" value="1"/>
</dbReference>
<evidence type="ECO:0000256" key="7">
    <source>
        <dbReference type="SAM" id="Coils"/>
    </source>
</evidence>
<comment type="caution">
    <text evidence="10">The sequence shown here is derived from an EMBL/GenBank/DDBJ whole genome shotgun (WGS) entry which is preliminary data.</text>
</comment>
<keyword evidence="7" id="KW-0175">Coiled coil</keyword>
<dbReference type="SMART" id="SM00504">
    <property type="entry name" value="Ubox"/>
    <property type="match status" value="1"/>
</dbReference>
<dbReference type="UniPathway" id="UPA00143"/>
<evidence type="ECO:0000256" key="5">
    <source>
        <dbReference type="ARBA" id="ARBA00022679"/>
    </source>
</evidence>
<dbReference type="SUPFAM" id="SSF56112">
    <property type="entry name" value="Protein kinase-like (PK-like)"/>
    <property type="match status" value="1"/>
</dbReference>
<dbReference type="GO" id="GO:0004672">
    <property type="term" value="F:protein kinase activity"/>
    <property type="evidence" value="ECO:0007669"/>
    <property type="project" value="InterPro"/>
</dbReference>
<dbReference type="Pfam" id="PF07714">
    <property type="entry name" value="PK_Tyr_Ser-Thr"/>
    <property type="match status" value="2"/>
</dbReference>
<keyword evidence="5" id="KW-0808">Transferase</keyword>
<evidence type="ECO:0000256" key="4">
    <source>
        <dbReference type="ARBA" id="ARBA00012483"/>
    </source>
</evidence>
<comment type="pathway">
    <text evidence="3">Protein modification; protein ubiquitination.</text>
</comment>
<dbReference type="InterPro" id="IPR003613">
    <property type="entry name" value="Ubox_domain"/>
</dbReference>
<proteinExistence type="predicted"/>
<organism evidence="10 11">
    <name type="scientific">Gossypium trilobum</name>
    <dbReference type="NCBI Taxonomy" id="34281"/>
    <lineage>
        <taxon>Eukaryota</taxon>
        <taxon>Viridiplantae</taxon>
        <taxon>Streptophyta</taxon>
        <taxon>Embryophyta</taxon>
        <taxon>Tracheophyta</taxon>
        <taxon>Spermatophyta</taxon>
        <taxon>Magnoliopsida</taxon>
        <taxon>eudicotyledons</taxon>
        <taxon>Gunneridae</taxon>
        <taxon>Pentapetalae</taxon>
        <taxon>rosids</taxon>
        <taxon>malvids</taxon>
        <taxon>Malvales</taxon>
        <taxon>Malvaceae</taxon>
        <taxon>Malvoideae</taxon>
        <taxon>Gossypium</taxon>
    </lineage>
</organism>
<name>A0A7J9FQ75_9ROSI</name>
<dbReference type="InterPro" id="IPR001245">
    <property type="entry name" value="Ser-Thr/Tyr_kinase_cat_dom"/>
</dbReference>
<dbReference type="InterPro" id="IPR051348">
    <property type="entry name" value="U-box_ubiquitin_ligases"/>
</dbReference>
<dbReference type="EMBL" id="JABEZW010225871">
    <property type="protein sequence ID" value="MBA0787462.1"/>
    <property type="molecule type" value="Genomic_DNA"/>
</dbReference>
<dbReference type="InterPro" id="IPR013083">
    <property type="entry name" value="Znf_RING/FYVE/PHD"/>
</dbReference>
<dbReference type="EC" id="2.3.2.27" evidence="4"/>
<feature type="coiled-coil region" evidence="7">
    <location>
        <begin position="261"/>
        <end position="414"/>
    </location>
</feature>
<reference evidence="10 11" key="1">
    <citation type="journal article" date="2019" name="Genome Biol. Evol.">
        <title>Insights into the evolution of the New World diploid cottons (Gossypium, subgenus Houzingenia) based on genome sequencing.</title>
        <authorList>
            <person name="Grover C.E."/>
            <person name="Arick M.A. 2nd"/>
            <person name="Thrash A."/>
            <person name="Conover J.L."/>
            <person name="Sanders W.S."/>
            <person name="Peterson D.G."/>
            <person name="Frelichowski J.E."/>
            <person name="Scheffler J.A."/>
            <person name="Scheffler B.E."/>
            <person name="Wendel J.F."/>
        </authorList>
    </citation>
    <scope>NUCLEOTIDE SEQUENCE [LARGE SCALE GENOMIC DNA]</scope>
    <source>
        <strain evidence="10">8</strain>
        <tissue evidence="10">Leaf</tissue>
    </source>
</reference>
<evidence type="ECO:0000256" key="2">
    <source>
        <dbReference type="ARBA" id="ARBA00003861"/>
    </source>
</evidence>
<evidence type="ECO:0000259" key="9">
    <source>
        <dbReference type="PROSITE" id="PS51698"/>
    </source>
</evidence>
<dbReference type="GO" id="GO:0016567">
    <property type="term" value="P:protein ubiquitination"/>
    <property type="evidence" value="ECO:0007669"/>
    <property type="project" value="UniProtKB-UniPathway"/>
</dbReference>
<feature type="domain" description="Protein kinase" evidence="8">
    <location>
        <begin position="446"/>
        <end position="659"/>
    </location>
</feature>
<evidence type="ECO:0000256" key="6">
    <source>
        <dbReference type="ARBA" id="ARBA00022786"/>
    </source>
</evidence>
<dbReference type="InterPro" id="IPR000719">
    <property type="entry name" value="Prot_kinase_dom"/>
</dbReference>
<comment type="function">
    <text evidence="2">Functions as an E3 ubiquitin ligase.</text>
</comment>